<evidence type="ECO:0000256" key="5">
    <source>
        <dbReference type="ARBA" id="ARBA00022741"/>
    </source>
</evidence>
<evidence type="ECO:0000256" key="10">
    <source>
        <dbReference type="ARBA" id="ARBA00023204"/>
    </source>
</evidence>
<evidence type="ECO:0000256" key="4">
    <source>
        <dbReference type="ARBA" id="ARBA00022454"/>
    </source>
</evidence>
<evidence type="ECO:0000256" key="3">
    <source>
        <dbReference type="ARBA" id="ARBA00006793"/>
    </source>
</evidence>
<dbReference type="PANTHER" id="PTHR19306:SF6">
    <property type="entry name" value="STRUCTURAL MAINTENANCE OF CHROMOSOMES PROTEIN 6"/>
    <property type="match status" value="1"/>
</dbReference>
<evidence type="ECO:0000256" key="9">
    <source>
        <dbReference type="ARBA" id="ARBA00023172"/>
    </source>
</evidence>
<evidence type="ECO:0000256" key="12">
    <source>
        <dbReference type="SAM" id="Coils"/>
    </source>
</evidence>
<keyword evidence="4" id="KW-0158">Chromosome</keyword>
<keyword evidence="5" id="KW-0547">Nucleotide-binding</keyword>
<dbReference type="GO" id="GO:0005634">
    <property type="term" value="C:nucleus"/>
    <property type="evidence" value="ECO:0007669"/>
    <property type="project" value="UniProtKB-SubCell"/>
</dbReference>
<proteinExistence type="inferred from homology"/>
<feature type="compositionally biased region" description="Acidic residues" evidence="13">
    <location>
        <begin position="51"/>
        <end position="70"/>
    </location>
</feature>
<feature type="compositionally biased region" description="Basic and acidic residues" evidence="13">
    <location>
        <begin position="23"/>
        <end position="33"/>
    </location>
</feature>
<feature type="compositionally biased region" description="Basic and acidic residues" evidence="13">
    <location>
        <begin position="429"/>
        <end position="445"/>
    </location>
</feature>
<feature type="region of interest" description="Disordered" evidence="13">
    <location>
        <begin position="1144"/>
        <end position="1173"/>
    </location>
</feature>
<dbReference type="GO" id="GO:0000724">
    <property type="term" value="P:double-strand break repair via homologous recombination"/>
    <property type="evidence" value="ECO:0007669"/>
    <property type="project" value="TreeGrafter"/>
</dbReference>
<dbReference type="GO" id="GO:0003684">
    <property type="term" value="F:damaged DNA binding"/>
    <property type="evidence" value="ECO:0007669"/>
    <property type="project" value="TreeGrafter"/>
</dbReference>
<comment type="similarity">
    <text evidence="3">Belongs to the SMC family. SMC6 subfamily.</text>
</comment>
<dbReference type="AlphaFoldDB" id="A0A7S2WJD2"/>
<dbReference type="PANTHER" id="PTHR19306">
    <property type="entry name" value="STRUCTURAL MAINTENANCE OF CHROMOSOMES 5,6 SMC5, SMC6"/>
    <property type="match status" value="1"/>
</dbReference>
<dbReference type="Pfam" id="PF02463">
    <property type="entry name" value="SMC_N"/>
    <property type="match status" value="1"/>
</dbReference>
<reference evidence="15" key="1">
    <citation type="submission" date="2021-01" db="EMBL/GenBank/DDBJ databases">
        <authorList>
            <person name="Corre E."/>
            <person name="Pelletier E."/>
            <person name="Niang G."/>
            <person name="Scheremetjew M."/>
            <person name="Finn R."/>
            <person name="Kale V."/>
            <person name="Holt S."/>
            <person name="Cochrane G."/>
            <person name="Meng A."/>
            <person name="Brown T."/>
            <person name="Cohen L."/>
        </authorList>
    </citation>
    <scope>NUCLEOTIDE SEQUENCE</scope>
    <source>
        <strain evidence="15">NY070348D</strain>
    </source>
</reference>
<keyword evidence="8 12" id="KW-0175">Coiled coil</keyword>
<feature type="compositionally biased region" description="Polar residues" evidence="13">
    <location>
        <begin position="1157"/>
        <end position="1173"/>
    </location>
</feature>
<keyword evidence="9" id="KW-0233">DNA recombination</keyword>
<feature type="region of interest" description="Disordered" evidence="13">
    <location>
        <begin position="428"/>
        <end position="448"/>
    </location>
</feature>
<dbReference type="EMBL" id="HBHK01016803">
    <property type="protein sequence ID" value="CAD9690251.1"/>
    <property type="molecule type" value="Transcribed_RNA"/>
</dbReference>
<dbReference type="GO" id="GO:0005524">
    <property type="term" value="F:ATP binding"/>
    <property type="evidence" value="ECO:0007669"/>
    <property type="project" value="UniProtKB-KW"/>
</dbReference>
<evidence type="ECO:0000256" key="2">
    <source>
        <dbReference type="ARBA" id="ARBA00004286"/>
    </source>
</evidence>
<dbReference type="GO" id="GO:0030915">
    <property type="term" value="C:Smc5-Smc6 complex"/>
    <property type="evidence" value="ECO:0007669"/>
    <property type="project" value="TreeGrafter"/>
</dbReference>
<keyword evidence="11" id="KW-0539">Nucleus</keyword>
<gene>
    <name evidence="15" type="ORF">QSP1433_LOCUS10549</name>
</gene>
<dbReference type="InterPro" id="IPR027417">
    <property type="entry name" value="P-loop_NTPase"/>
</dbReference>
<dbReference type="GO" id="GO:0016887">
    <property type="term" value="F:ATP hydrolysis activity"/>
    <property type="evidence" value="ECO:0007669"/>
    <property type="project" value="InterPro"/>
</dbReference>
<dbReference type="Gene3D" id="3.40.50.300">
    <property type="entry name" value="P-loop containing nucleotide triphosphate hydrolases"/>
    <property type="match status" value="2"/>
</dbReference>
<comment type="subcellular location">
    <subcellularLocation>
        <location evidence="2">Chromosome</location>
    </subcellularLocation>
    <subcellularLocation>
        <location evidence="1">Nucleus</location>
    </subcellularLocation>
</comment>
<name>A0A7S2WJD2_9STRA</name>
<keyword evidence="7" id="KW-0067">ATP-binding</keyword>
<sequence length="1173" mass="133157">MSDVDESATKRPRDSEGEDYEEEPTRSKKKVTESQDEDFEEEGEGKAELFVDSDSDEQEINDDDDDDDSDGNSGPETCGKIKRISCVDFMCHKKLTVDLNTHINFITGPNGSGKSAIIAALQICLGMSARQTQRGGQLKSLIRHGSRGDAYVTVSLYNGGREAFRPEEFGNTIVVERTLKRSGGSSYRLMNAENKVVTTKRAVLDEVIRYFQICVDNPCCILDQETSKSFLRGTNKEKYSVFLSSTNLKDMKGLYDYEQKKRTEAKTVLKQEKANLELDRQDVALKEDRLNELGYVDQLRGTLDTFMKQKSWALANVLEQSRVEIAEKLVAIEQKRDERALQLKKAEEVTASSEPTRIKLCDELDALDKECLAIKEDFRRKTNDVNEAKRVAKQDLAKVKTQEAQINQYKEQETDWKEELHELLATSGDAKRLEEERERSRKIEETEQSILVAEQEKDSAGSQLDQLRDDATGAQTDMENAKRAREEEQKNCKAKEASLRQLEAMKKDADARFGTFIPDLIREIDNNKHRFSKKPEHIGLNTRLHEKYSSWWKPVEHHLGPMLKAFIMNDRKDITEFRRICSKLKIQMIPRVVTMKFTDRRHDTANGPAKELQQRGLLTIDDVLEIDNPNVYNALVDQSSIESIVLARDYAEAKQIAFAKNSNGGLEPPRGMSKCLDLNADAYSVRNGSEYKQASHGTNNGSLYFTSGSGSALDEETLRKEIAVCVQNLDQAERLLREAEAKFKTAQAAEKNTEKRLTQTQRSLYRLRKALDTLKEEEAEAKAEMEDGDGMEDIQKQRLQEDIENARAAIEKGNETLKRYQAAAQKSKKTVDEKKAVADVLEEKLQTALTASNNKEEELAVFNDSIKTACTREMDARRRLEKFETALETVRAQAEEAKLTAESARQGALEYCDNQEFETNGKSVAYFSKKIESCEQEIEKERRKIQETNTNGATIDEIIIKARAERDRAKKKYVTRKKTIKVQSALVKKFKSSHRKREDGWDDFRATCQARMGMLFRAYLSHRDHAGDVVFNDEKQELDFTWQKSGISTQDLEQDGQGQTKDAGSLSGGEKSFTTLAFLIAMGELVKSPFRVMDEFDVFMDSSNRKVSLELLIQTARNERAKDKQFIFITPHDISMVPDGADIKKQAMKPPSDEFGSRTSQSTLNFQTGSAEA</sequence>
<evidence type="ECO:0000256" key="11">
    <source>
        <dbReference type="ARBA" id="ARBA00023242"/>
    </source>
</evidence>
<dbReference type="SUPFAM" id="SSF52540">
    <property type="entry name" value="P-loop containing nucleoside triphosphate hydrolases"/>
    <property type="match status" value="1"/>
</dbReference>
<feature type="domain" description="RecF/RecN/SMC N-terminal" evidence="14">
    <location>
        <begin position="81"/>
        <end position="1131"/>
    </location>
</feature>
<evidence type="ECO:0000256" key="8">
    <source>
        <dbReference type="ARBA" id="ARBA00023054"/>
    </source>
</evidence>
<evidence type="ECO:0000256" key="1">
    <source>
        <dbReference type="ARBA" id="ARBA00004123"/>
    </source>
</evidence>
<dbReference type="GO" id="GO:0003697">
    <property type="term" value="F:single-stranded DNA binding"/>
    <property type="evidence" value="ECO:0007669"/>
    <property type="project" value="TreeGrafter"/>
</dbReference>
<accession>A0A7S2WJD2</accession>
<evidence type="ECO:0000256" key="6">
    <source>
        <dbReference type="ARBA" id="ARBA00022763"/>
    </source>
</evidence>
<feature type="region of interest" description="Disordered" evidence="13">
    <location>
        <begin position="1"/>
        <end position="77"/>
    </location>
</feature>
<feature type="compositionally biased region" description="Basic and acidic residues" evidence="13">
    <location>
        <begin position="1144"/>
        <end position="1156"/>
    </location>
</feature>
<feature type="coiled-coil region" evidence="12">
    <location>
        <begin position="715"/>
        <end position="951"/>
    </location>
</feature>
<protein>
    <recommendedName>
        <fullName evidence="14">RecF/RecN/SMC N-terminal domain-containing protein</fullName>
    </recommendedName>
</protein>
<keyword evidence="10" id="KW-0234">DNA repair</keyword>
<dbReference type="GO" id="GO:0035861">
    <property type="term" value="C:site of double-strand break"/>
    <property type="evidence" value="ECO:0007669"/>
    <property type="project" value="TreeGrafter"/>
</dbReference>
<keyword evidence="6" id="KW-0227">DNA damage</keyword>
<evidence type="ECO:0000313" key="15">
    <source>
        <dbReference type="EMBL" id="CAD9690251.1"/>
    </source>
</evidence>
<organism evidence="15">
    <name type="scientific">Mucochytrium quahogii</name>
    <dbReference type="NCBI Taxonomy" id="96639"/>
    <lineage>
        <taxon>Eukaryota</taxon>
        <taxon>Sar</taxon>
        <taxon>Stramenopiles</taxon>
        <taxon>Bigyra</taxon>
        <taxon>Labyrinthulomycetes</taxon>
        <taxon>Thraustochytrida</taxon>
        <taxon>Thraustochytriidae</taxon>
        <taxon>Mucochytrium</taxon>
    </lineage>
</organism>
<evidence type="ECO:0000259" key="14">
    <source>
        <dbReference type="Pfam" id="PF02463"/>
    </source>
</evidence>
<feature type="compositionally biased region" description="Acidic residues" evidence="13">
    <location>
        <begin position="34"/>
        <end position="43"/>
    </location>
</feature>
<dbReference type="InterPro" id="IPR003395">
    <property type="entry name" value="RecF/RecN/SMC_N"/>
</dbReference>
<evidence type="ECO:0000256" key="7">
    <source>
        <dbReference type="ARBA" id="ARBA00022840"/>
    </source>
</evidence>
<evidence type="ECO:0000256" key="13">
    <source>
        <dbReference type="SAM" id="MobiDB-lite"/>
    </source>
</evidence>